<evidence type="ECO:0000259" key="1">
    <source>
        <dbReference type="Pfam" id="PF12680"/>
    </source>
</evidence>
<feature type="domain" description="SnoaL-like" evidence="1">
    <location>
        <begin position="18"/>
        <end position="114"/>
    </location>
</feature>
<dbReference type="Pfam" id="PF12680">
    <property type="entry name" value="SnoaL_2"/>
    <property type="match status" value="1"/>
</dbReference>
<dbReference type="InterPro" id="IPR037401">
    <property type="entry name" value="SnoaL-like"/>
</dbReference>
<evidence type="ECO:0000313" key="3">
    <source>
        <dbReference type="Proteomes" id="UP001365405"/>
    </source>
</evidence>
<proteinExistence type="predicted"/>
<protein>
    <submittedName>
        <fullName evidence="2">Nuclear transport factor 2 family protein</fullName>
    </submittedName>
</protein>
<gene>
    <name evidence="2" type="ORF">AACH10_14995</name>
</gene>
<reference evidence="2 3" key="1">
    <citation type="submission" date="2024-04" db="EMBL/GenBank/DDBJ databases">
        <title>Novel species of the genus Ideonella isolated from streams.</title>
        <authorList>
            <person name="Lu H."/>
        </authorList>
    </citation>
    <scope>NUCLEOTIDE SEQUENCE [LARGE SCALE GENOMIC DNA]</scope>
    <source>
        <strain evidence="2 3">DXS22W</strain>
    </source>
</reference>
<keyword evidence="3" id="KW-1185">Reference proteome</keyword>
<dbReference type="SUPFAM" id="SSF54427">
    <property type="entry name" value="NTF2-like"/>
    <property type="match status" value="1"/>
</dbReference>
<sequence length="146" mass="16476">MAMPASVADPRLARVITLFEQLSPQSLAQLGEVYATNARFVDPFNDVVGLAPIQRIFAHMFDALEAPRFTVLTRLADGDEAFLSWDFDFRLRGRALRIHGGTHLRFAADGRVQLHRDYWDAAQQVYEQVPVLGAVLRLLRRRLAAS</sequence>
<dbReference type="Gene3D" id="3.10.450.50">
    <property type="match status" value="1"/>
</dbReference>
<comment type="caution">
    <text evidence="2">The sequence shown here is derived from an EMBL/GenBank/DDBJ whole genome shotgun (WGS) entry which is preliminary data.</text>
</comment>
<organism evidence="2 3">
    <name type="scientific">Pseudaquabacterium inlustre</name>
    <dbReference type="NCBI Taxonomy" id="2984192"/>
    <lineage>
        <taxon>Bacteria</taxon>
        <taxon>Pseudomonadati</taxon>
        <taxon>Pseudomonadota</taxon>
        <taxon>Betaproteobacteria</taxon>
        <taxon>Burkholderiales</taxon>
        <taxon>Sphaerotilaceae</taxon>
        <taxon>Pseudaquabacterium</taxon>
    </lineage>
</organism>
<dbReference type="Proteomes" id="UP001365405">
    <property type="component" value="Unassembled WGS sequence"/>
</dbReference>
<dbReference type="EMBL" id="JBBUTH010000008">
    <property type="protein sequence ID" value="MEK8051554.1"/>
    <property type="molecule type" value="Genomic_DNA"/>
</dbReference>
<dbReference type="RefSeq" id="WP_341411255.1">
    <property type="nucleotide sequence ID" value="NZ_JBBUTH010000008.1"/>
</dbReference>
<evidence type="ECO:0000313" key="2">
    <source>
        <dbReference type="EMBL" id="MEK8051554.1"/>
    </source>
</evidence>
<accession>A0ABU9CI79</accession>
<name>A0ABU9CI79_9BURK</name>
<dbReference type="InterPro" id="IPR032710">
    <property type="entry name" value="NTF2-like_dom_sf"/>
</dbReference>